<evidence type="ECO:0008006" key="3">
    <source>
        <dbReference type="Google" id="ProtNLM"/>
    </source>
</evidence>
<dbReference type="PANTHER" id="PTHR46060:SF1">
    <property type="entry name" value="MARINER MOS1 TRANSPOSASE-LIKE PROTEIN"/>
    <property type="match status" value="1"/>
</dbReference>
<evidence type="ECO:0000313" key="2">
    <source>
        <dbReference type="Proteomes" id="UP000499080"/>
    </source>
</evidence>
<accession>A0A4Y2E4C9</accession>
<reference evidence="1 2" key="1">
    <citation type="journal article" date="2019" name="Sci. Rep.">
        <title>Orb-weaving spider Araneus ventricosus genome elucidates the spidroin gene catalogue.</title>
        <authorList>
            <person name="Kono N."/>
            <person name="Nakamura H."/>
            <person name="Ohtoshi R."/>
            <person name="Moran D.A.P."/>
            <person name="Shinohara A."/>
            <person name="Yoshida Y."/>
            <person name="Fujiwara M."/>
            <person name="Mori M."/>
            <person name="Tomita M."/>
            <person name="Arakawa K."/>
        </authorList>
    </citation>
    <scope>NUCLEOTIDE SEQUENCE [LARGE SCALE GENOMIC DNA]</scope>
</reference>
<dbReference type="EMBL" id="BGPR01000500">
    <property type="protein sequence ID" value="GBM23547.1"/>
    <property type="molecule type" value="Genomic_DNA"/>
</dbReference>
<gene>
    <name evidence="1" type="ORF">AVEN_196629_1</name>
</gene>
<evidence type="ECO:0000313" key="1">
    <source>
        <dbReference type="EMBL" id="GBM23547.1"/>
    </source>
</evidence>
<comment type="caution">
    <text evidence="1">The sequence shown here is derived from an EMBL/GenBank/DDBJ whole genome shotgun (WGS) entry which is preliminary data.</text>
</comment>
<name>A0A4Y2E4C9_ARAVE</name>
<dbReference type="Gene3D" id="3.30.420.10">
    <property type="entry name" value="Ribonuclease H-like superfamily/Ribonuclease H"/>
    <property type="match status" value="1"/>
</dbReference>
<sequence length="217" mass="24800">MAIQNSNLPPSFVNEVVKILEDETIVRSNLKSVTDVYSWIEEYGRTSDTKWKLRSSSPSGTRLVCWPTYTADLPWDKASNLVPSDHEAETLSLGHRGLWGADSYKKNRRDGALLCSCYEGRSESKFRHTFSQGSFIRAWTVGPDQGSCCLFLDDNARPHTARDTKEPIRRLGWKRLDTPAYSLDLAPSDFHLFEVSAIGRHFRSNEKVRQPMKNFLR</sequence>
<protein>
    <recommendedName>
        <fullName evidence="3">Histone-lysine N-methyltransferase SETMAR</fullName>
    </recommendedName>
</protein>
<dbReference type="InterPro" id="IPR052709">
    <property type="entry name" value="Transposase-MT_Hybrid"/>
</dbReference>
<organism evidence="1 2">
    <name type="scientific">Araneus ventricosus</name>
    <name type="common">Orbweaver spider</name>
    <name type="synonym">Epeira ventricosa</name>
    <dbReference type="NCBI Taxonomy" id="182803"/>
    <lineage>
        <taxon>Eukaryota</taxon>
        <taxon>Metazoa</taxon>
        <taxon>Ecdysozoa</taxon>
        <taxon>Arthropoda</taxon>
        <taxon>Chelicerata</taxon>
        <taxon>Arachnida</taxon>
        <taxon>Araneae</taxon>
        <taxon>Araneomorphae</taxon>
        <taxon>Entelegynae</taxon>
        <taxon>Araneoidea</taxon>
        <taxon>Araneidae</taxon>
        <taxon>Araneus</taxon>
    </lineage>
</organism>
<dbReference type="GO" id="GO:0003676">
    <property type="term" value="F:nucleic acid binding"/>
    <property type="evidence" value="ECO:0007669"/>
    <property type="project" value="InterPro"/>
</dbReference>
<keyword evidence="2" id="KW-1185">Reference proteome</keyword>
<dbReference type="PANTHER" id="PTHR46060">
    <property type="entry name" value="MARINER MOS1 TRANSPOSASE-LIKE PROTEIN"/>
    <property type="match status" value="1"/>
</dbReference>
<dbReference type="AlphaFoldDB" id="A0A4Y2E4C9"/>
<dbReference type="InterPro" id="IPR036397">
    <property type="entry name" value="RNaseH_sf"/>
</dbReference>
<proteinExistence type="predicted"/>
<dbReference type="Proteomes" id="UP000499080">
    <property type="component" value="Unassembled WGS sequence"/>
</dbReference>